<dbReference type="Proteomes" id="UP000828390">
    <property type="component" value="Unassembled WGS sequence"/>
</dbReference>
<name>A0A9D4HAD2_DREPO</name>
<evidence type="ECO:0000313" key="3">
    <source>
        <dbReference type="Proteomes" id="UP000828390"/>
    </source>
</evidence>
<feature type="transmembrane region" description="Helical" evidence="1">
    <location>
        <begin position="33"/>
        <end position="55"/>
    </location>
</feature>
<proteinExistence type="predicted"/>
<gene>
    <name evidence="2" type="ORF">DPMN_130104</name>
</gene>
<evidence type="ECO:0000256" key="1">
    <source>
        <dbReference type="SAM" id="Phobius"/>
    </source>
</evidence>
<keyword evidence="1" id="KW-0812">Transmembrane</keyword>
<keyword evidence="1" id="KW-0472">Membrane</keyword>
<reference evidence="2" key="2">
    <citation type="submission" date="2020-11" db="EMBL/GenBank/DDBJ databases">
        <authorList>
            <person name="McCartney M.A."/>
            <person name="Auch B."/>
            <person name="Kono T."/>
            <person name="Mallez S."/>
            <person name="Becker A."/>
            <person name="Gohl D.M."/>
            <person name="Silverstein K.A.T."/>
            <person name="Koren S."/>
            <person name="Bechman K.B."/>
            <person name="Herman A."/>
            <person name="Abrahante J.E."/>
            <person name="Garbe J."/>
        </authorList>
    </citation>
    <scope>NUCLEOTIDE SEQUENCE</scope>
    <source>
        <strain evidence="2">Duluth1</strain>
        <tissue evidence="2">Whole animal</tissue>
    </source>
</reference>
<accession>A0A9D4HAD2</accession>
<comment type="caution">
    <text evidence="2">The sequence shown here is derived from an EMBL/GenBank/DDBJ whole genome shotgun (WGS) entry which is preliminary data.</text>
</comment>
<dbReference type="EMBL" id="JAIWYP010000005">
    <property type="protein sequence ID" value="KAH3828152.1"/>
    <property type="molecule type" value="Genomic_DNA"/>
</dbReference>
<sequence>MMTVVVETNHLQRQNPFAAMGPLRRKLNKMEHFVVDIKVTTLKLMFAVMILNYGLPPRKETIGVVE</sequence>
<keyword evidence="3" id="KW-1185">Reference proteome</keyword>
<dbReference type="AlphaFoldDB" id="A0A9D4HAD2"/>
<evidence type="ECO:0000313" key="2">
    <source>
        <dbReference type="EMBL" id="KAH3828152.1"/>
    </source>
</evidence>
<protein>
    <submittedName>
        <fullName evidence="2">Uncharacterized protein</fullName>
    </submittedName>
</protein>
<organism evidence="2 3">
    <name type="scientific">Dreissena polymorpha</name>
    <name type="common">Zebra mussel</name>
    <name type="synonym">Mytilus polymorpha</name>
    <dbReference type="NCBI Taxonomy" id="45954"/>
    <lineage>
        <taxon>Eukaryota</taxon>
        <taxon>Metazoa</taxon>
        <taxon>Spiralia</taxon>
        <taxon>Lophotrochozoa</taxon>
        <taxon>Mollusca</taxon>
        <taxon>Bivalvia</taxon>
        <taxon>Autobranchia</taxon>
        <taxon>Heteroconchia</taxon>
        <taxon>Euheterodonta</taxon>
        <taxon>Imparidentia</taxon>
        <taxon>Neoheterodontei</taxon>
        <taxon>Myida</taxon>
        <taxon>Dreissenoidea</taxon>
        <taxon>Dreissenidae</taxon>
        <taxon>Dreissena</taxon>
    </lineage>
</organism>
<reference evidence="2" key="1">
    <citation type="journal article" date="2019" name="bioRxiv">
        <title>The Genome of the Zebra Mussel, Dreissena polymorpha: A Resource for Invasive Species Research.</title>
        <authorList>
            <person name="McCartney M.A."/>
            <person name="Auch B."/>
            <person name="Kono T."/>
            <person name="Mallez S."/>
            <person name="Zhang Y."/>
            <person name="Obille A."/>
            <person name="Becker A."/>
            <person name="Abrahante J.E."/>
            <person name="Garbe J."/>
            <person name="Badalamenti J.P."/>
            <person name="Herman A."/>
            <person name="Mangelson H."/>
            <person name="Liachko I."/>
            <person name="Sullivan S."/>
            <person name="Sone E.D."/>
            <person name="Koren S."/>
            <person name="Silverstein K.A.T."/>
            <person name="Beckman K.B."/>
            <person name="Gohl D.M."/>
        </authorList>
    </citation>
    <scope>NUCLEOTIDE SEQUENCE</scope>
    <source>
        <strain evidence="2">Duluth1</strain>
        <tissue evidence="2">Whole animal</tissue>
    </source>
</reference>
<keyword evidence="1" id="KW-1133">Transmembrane helix</keyword>